<feature type="region of interest" description="Disordered" evidence="1">
    <location>
        <begin position="1"/>
        <end position="94"/>
    </location>
</feature>
<keyword evidence="3" id="KW-1185">Reference proteome</keyword>
<organism evidence="2 3">
    <name type="scientific">Elaphomyces granulatus</name>
    <dbReference type="NCBI Taxonomy" id="519963"/>
    <lineage>
        <taxon>Eukaryota</taxon>
        <taxon>Fungi</taxon>
        <taxon>Dikarya</taxon>
        <taxon>Ascomycota</taxon>
        <taxon>Pezizomycotina</taxon>
        <taxon>Eurotiomycetes</taxon>
        <taxon>Eurotiomycetidae</taxon>
        <taxon>Eurotiales</taxon>
        <taxon>Elaphomycetaceae</taxon>
        <taxon>Elaphomyces</taxon>
    </lineage>
</organism>
<feature type="compositionally biased region" description="Acidic residues" evidence="1">
    <location>
        <begin position="317"/>
        <end position="330"/>
    </location>
</feature>
<feature type="compositionally biased region" description="Basic residues" evidence="1">
    <location>
        <begin position="39"/>
        <end position="52"/>
    </location>
</feature>
<dbReference type="EMBL" id="NPHW01002451">
    <property type="protein sequence ID" value="OXV11490.1"/>
    <property type="molecule type" value="Genomic_DNA"/>
</dbReference>
<evidence type="ECO:0000256" key="1">
    <source>
        <dbReference type="SAM" id="MobiDB-lite"/>
    </source>
</evidence>
<dbReference type="AlphaFoldDB" id="A0A232M4X8"/>
<sequence>MSSAPASPSKKRRRVKSDVEEPSTTTVVTTATATAQISTHHHSSREKRRRVKSNLEEPSSTTTAVTTATALETPAAASTETPTAQISTHHHTSREEKLQAISKLLRHWRWTFGDLCLAWLQRGSGKRQALKKKKSRDLILALLKDEVFFKMFEEVEELHGTLIDLVIRLLRAELDDLQRKTVLFGSFNKEMNFTDLDIEKSRDSVQQHAPLLFQLVEGLSQQSRLRGNPRNRHTGRIILIASIFSLGRARNTANCFARLLGIHLQDLGVKRSVLSLLHGFGIIDGYKTINRQRAGLAEPSNEDSDNGSISARADVGDGGDEDKEPDQDDV</sequence>
<feature type="compositionally biased region" description="Low complexity" evidence="1">
    <location>
        <begin position="57"/>
        <end position="84"/>
    </location>
</feature>
<dbReference type="OrthoDB" id="10514506at2759"/>
<comment type="caution">
    <text evidence="2">The sequence shown here is derived from an EMBL/GenBank/DDBJ whole genome shotgun (WGS) entry which is preliminary data.</text>
</comment>
<proteinExistence type="predicted"/>
<feature type="compositionally biased region" description="Low complexity" evidence="1">
    <location>
        <begin position="24"/>
        <end position="35"/>
    </location>
</feature>
<dbReference type="Proteomes" id="UP000243515">
    <property type="component" value="Unassembled WGS sequence"/>
</dbReference>
<name>A0A232M4X8_9EURO</name>
<evidence type="ECO:0000313" key="2">
    <source>
        <dbReference type="EMBL" id="OXV11490.1"/>
    </source>
</evidence>
<feature type="region of interest" description="Disordered" evidence="1">
    <location>
        <begin position="294"/>
        <end position="330"/>
    </location>
</feature>
<evidence type="ECO:0000313" key="3">
    <source>
        <dbReference type="Proteomes" id="UP000243515"/>
    </source>
</evidence>
<reference evidence="2 3" key="1">
    <citation type="journal article" date="2015" name="Environ. Microbiol.">
        <title>Metagenome sequence of Elaphomyces granulatus from sporocarp tissue reveals Ascomycota ectomycorrhizal fingerprints of genome expansion and a Proteobacteria-rich microbiome.</title>
        <authorList>
            <person name="Quandt C.A."/>
            <person name="Kohler A."/>
            <person name="Hesse C.N."/>
            <person name="Sharpton T.J."/>
            <person name="Martin F."/>
            <person name="Spatafora J.W."/>
        </authorList>
    </citation>
    <scope>NUCLEOTIDE SEQUENCE [LARGE SCALE GENOMIC DNA]</scope>
    <source>
        <strain evidence="2 3">OSC145934</strain>
    </source>
</reference>
<accession>A0A232M4X8</accession>
<protein>
    <submittedName>
        <fullName evidence="2">Uncharacterized protein</fullName>
    </submittedName>
</protein>
<gene>
    <name evidence="2" type="ORF">Egran_00749</name>
</gene>